<dbReference type="GO" id="GO:0140359">
    <property type="term" value="F:ABC-type transporter activity"/>
    <property type="evidence" value="ECO:0000318"/>
    <property type="project" value="GO_Central"/>
</dbReference>
<feature type="non-terminal residue" evidence="12">
    <location>
        <position position="1"/>
    </location>
</feature>
<evidence type="ECO:0000313" key="12">
    <source>
        <dbReference type="EMBL" id="EDO38355.1"/>
    </source>
</evidence>
<keyword evidence="4 9" id="KW-0812">Transmembrane</keyword>
<feature type="transmembrane region" description="Helical" evidence="9">
    <location>
        <begin position="211"/>
        <end position="229"/>
    </location>
</feature>
<protein>
    <submittedName>
        <fullName evidence="12">Uncharacterized protein</fullName>
    </submittedName>
</protein>
<dbReference type="FunCoup" id="A7SD35">
    <property type="interactions" value="15"/>
</dbReference>
<dbReference type="InterPro" id="IPR011527">
    <property type="entry name" value="ABC1_TM_dom"/>
</dbReference>
<dbReference type="InterPro" id="IPR017871">
    <property type="entry name" value="ABC_transporter-like_CS"/>
</dbReference>
<evidence type="ECO:0000313" key="13">
    <source>
        <dbReference type="Proteomes" id="UP000001593"/>
    </source>
</evidence>
<evidence type="ECO:0000259" key="10">
    <source>
        <dbReference type="PROSITE" id="PS50893"/>
    </source>
</evidence>
<evidence type="ECO:0000256" key="3">
    <source>
        <dbReference type="ARBA" id="ARBA00022448"/>
    </source>
</evidence>
<feature type="domain" description="ABC transporter" evidence="10">
    <location>
        <begin position="1028"/>
        <end position="1261"/>
    </location>
</feature>
<dbReference type="EMBL" id="DS469627">
    <property type="protein sequence ID" value="EDO38355.1"/>
    <property type="molecule type" value="Genomic_DNA"/>
</dbReference>
<keyword evidence="3" id="KW-0813">Transport</keyword>
<dbReference type="SUPFAM" id="SSF90123">
    <property type="entry name" value="ABC transporter transmembrane region"/>
    <property type="match status" value="2"/>
</dbReference>
<keyword evidence="8 9" id="KW-0472">Membrane</keyword>
<feature type="transmembrane region" description="Helical" evidence="9">
    <location>
        <begin position="183"/>
        <end position="205"/>
    </location>
</feature>
<evidence type="ECO:0000256" key="7">
    <source>
        <dbReference type="ARBA" id="ARBA00022989"/>
    </source>
</evidence>
<dbReference type="SUPFAM" id="SSF52540">
    <property type="entry name" value="P-loop containing nucleoside triphosphate hydrolases"/>
    <property type="match status" value="2"/>
</dbReference>
<dbReference type="Proteomes" id="UP000001593">
    <property type="component" value="Unassembled WGS sequence"/>
</dbReference>
<dbReference type="Gene3D" id="1.20.1560.10">
    <property type="entry name" value="ABC transporter type 1, transmembrane domain"/>
    <property type="match status" value="2"/>
</dbReference>
<accession>A7SD35</accession>
<dbReference type="PROSITE" id="PS00211">
    <property type="entry name" value="ABC_TRANSPORTER_1"/>
    <property type="match status" value="2"/>
</dbReference>
<feature type="transmembrane region" description="Helical" evidence="9">
    <location>
        <begin position="755"/>
        <end position="781"/>
    </location>
</feature>
<keyword evidence="5" id="KW-0547">Nucleotide-binding</keyword>
<evidence type="ECO:0000256" key="8">
    <source>
        <dbReference type="ARBA" id="ARBA00023136"/>
    </source>
</evidence>
<dbReference type="InParanoid" id="A7SD35"/>
<dbReference type="eggNOG" id="KOG0054">
    <property type="taxonomic scope" value="Eukaryota"/>
</dbReference>
<evidence type="ECO:0000256" key="9">
    <source>
        <dbReference type="SAM" id="Phobius"/>
    </source>
</evidence>
<dbReference type="CDD" id="cd03250">
    <property type="entry name" value="ABCC_MRP_domain1"/>
    <property type="match status" value="1"/>
</dbReference>
<keyword evidence="6" id="KW-0067">ATP-binding</keyword>
<evidence type="ECO:0000256" key="1">
    <source>
        <dbReference type="ARBA" id="ARBA00004141"/>
    </source>
</evidence>
<dbReference type="InterPro" id="IPR050173">
    <property type="entry name" value="ABC_transporter_C-like"/>
</dbReference>
<dbReference type="Gene3D" id="3.40.50.300">
    <property type="entry name" value="P-loop containing nucleotide triphosphate hydrolases"/>
    <property type="match status" value="2"/>
</dbReference>
<keyword evidence="7 9" id="KW-1133">Transmembrane helix</keyword>
<dbReference type="FunFam" id="3.40.50.300:FF:000163">
    <property type="entry name" value="Multidrug resistance-associated protein member 4"/>
    <property type="match status" value="1"/>
</dbReference>
<feature type="domain" description="ABC transmembrane type-1" evidence="11">
    <location>
        <begin position="72"/>
        <end position="343"/>
    </location>
</feature>
<dbReference type="CDD" id="cd18594">
    <property type="entry name" value="ABC_6TM_CFTR_D1"/>
    <property type="match status" value="1"/>
</dbReference>
<dbReference type="InterPro" id="IPR027417">
    <property type="entry name" value="P-loop_NTPase"/>
</dbReference>
<dbReference type="InterPro" id="IPR003593">
    <property type="entry name" value="AAA+_ATPase"/>
</dbReference>
<dbReference type="GO" id="GO:0055085">
    <property type="term" value="P:transmembrane transport"/>
    <property type="evidence" value="ECO:0000318"/>
    <property type="project" value="GO_Central"/>
</dbReference>
<feature type="transmembrane region" description="Helical" evidence="9">
    <location>
        <begin position="843"/>
        <end position="865"/>
    </location>
</feature>
<dbReference type="GO" id="GO:0005524">
    <property type="term" value="F:ATP binding"/>
    <property type="evidence" value="ECO:0007669"/>
    <property type="project" value="UniProtKB-KW"/>
</dbReference>
<proteinExistence type="inferred from homology"/>
<dbReference type="STRING" id="45351.A7SD35"/>
<name>A7SD35_NEMVE</name>
<dbReference type="SMART" id="SM00382">
    <property type="entry name" value="AAA"/>
    <property type="match status" value="2"/>
</dbReference>
<comment type="subcellular location">
    <subcellularLocation>
        <location evidence="1">Membrane</location>
        <topology evidence="1">Multi-pass membrane protein</topology>
    </subcellularLocation>
</comment>
<reference evidence="12 13" key="1">
    <citation type="journal article" date="2007" name="Science">
        <title>Sea anemone genome reveals ancestral eumetazoan gene repertoire and genomic organization.</title>
        <authorList>
            <person name="Putnam N.H."/>
            <person name="Srivastava M."/>
            <person name="Hellsten U."/>
            <person name="Dirks B."/>
            <person name="Chapman J."/>
            <person name="Salamov A."/>
            <person name="Terry A."/>
            <person name="Shapiro H."/>
            <person name="Lindquist E."/>
            <person name="Kapitonov V.V."/>
            <person name="Jurka J."/>
            <person name="Genikhovich G."/>
            <person name="Grigoriev I.V."/>
            <person name="Lucas S.M."/>
            <person name="Steele R.E."/>
            <person name="Finnerty J.R."/>
            <person name="Technau U."/>
            <person name="Martindale M.Q."/>
            <person name="Rokhsar D.S."/>
        </authorList>
    </citation>
    <scope>NUCLEOTIDE SEQUENCE [LARGE SCALE GENOMIC DNA]</scope>
    <source>
        <strain evidence="13">CH2 X CH6</strain>
    </source>
</reference>
<organism evidence="12 13">
    <name type="scientific">Nematostella vectensis</name>
    <name type="common">Starlet sea anemone</name>
    <dbReference type="NCBI Taxonomy" id="45351"/>
    <lineage>
        <taxon>Eukaryota</taxon>
        <taxon>Metazoa</taxon>
        <taxon>Cnidaria</taxon>
        <taxon>Anthozoa</taxon>
        <taxon>Hexacorallia</taxon>
        <taxon>Actiniaria</taxon>
        <taxon>Edwardsiidae</taxon>
        <taxon>Nematostella</taxon>
    </lineage>
</organism>
<dbReference type="PhylomeDB" id="A7SD35"/>
<dbReference type="Pfam" id="PF00005">
    <property type="entry name" value="ABC_tran"/>
    <property type="match status" value="2"/>
</dbReference>
<evidence type="ECO:0000259" key="11">
    <source>
        <dbReference type="PROSITE" id="PS50929"/>
    </source>
</evidence>
<dbReference type="FunFam" id="1.20.1560.10:FF:000026">
    <property type="entry name" value="Multidrug resistance-associated protein lethal(2)03659"/>
    <property type="match status" value="1"/>
</dbReference>
<evidence type="ECO:0000256" key="2">
    <source>
        <dbReference type="ARBA" id="ARBA00009726"/>
    </source>
</evidence>
<dbReference type="InterPro" id="IPR003439">
    <property type="entry name" value="ABC_transporter-like_ATP-bd"/>
</dbReference>
<dbReference type="FunFam" id="1.20.1560.10:FF:000365">
    <property type="entry name" value="Predicted protein"/>
    <property type="match status" value="1"/>
</dbReference>
<dbReference type="Pfam" id="PF00664">
    <property type="entry name" value="ABC_membrane"/>
    <property type="match status" value="2"/>
</dbReference>
<feature type="transmembrane region" description="Helical" evidence="9">
    <location>
        <begin position="939"/>
        <end position="958"/>
    </location>
</feature>
<dbReference type="OMA" id="ITHNGPV"/>
<dbReference type="GO" id="GO:0005886">
    <property type="term" value="C:plasma membrane"/>
    <property type="evidence" value="ECO:0000318"/>
    <property type="project" value="GO_Central"/>
</dbReference>
<dbReference type="GO" id="GO:0016887">
    <property type="term" value="F:ATP hydrolysis activity"/>
    <property type="evidence" value="ECO:0007669"/>
    <property type="project" value="InterPro"/>
</dbReference>
<dbReference type="FunFam" id="3.40.50.300:FF:003213">
    <property type="entry name" value="Multidrug resistance-associated protein lethal(2)03659"/>
    <property type="match status" value="1"/>
</dbReference>
<evidence type="ECO:0000256" key="4">
    <source>
        <dbReference type="ARBA" id="ARBA00022692"/>
    </source>
</evidence>
<feature type="non-terminal residue" evidence="12">
    <location>
        <position position="1282"/>
    </location>
</feature>
<sequence length="1282" mass="143926">IFSWLNKLFQNGNKHPLRNEDLYEAMEKDESKRLTDKLERLWKEEKEAAKSSKRKPSLSRSFVRFLGTHFMLIGLFAVAEEGMRITQPYFIGKLVSYFVPGSTTTKQEAYIYAAIMSIFSCVMAMVHHPLFFQTFRCGFHLRIACSTMVYRKAMCLSHSAYSTVTTGHIINLLTSDVQILERVAVFLHHLWIAPVLLLVTSVISWYELGPYCLPGVIVVVLIAPLQGWLGKKFAVIRNKTALQTDKRFRIMNEVISGMRVIKMYTWERPFANLVADVRRYEVSIIRKAAYLRSVNAVIYVMCIPVIGFAMFAPYVLTGHALSPEKVFTVIALFYSIRVSLTIFLPECIRGLKESKVSAKRLQSFLERDEKHSMKGVRTLTELKEGETASVKANNFSARWNDMISTPTLQGINFELKPSDLLMVVGPVGAGKSSLLMCLLGELPLTSGYISVKGRVSYASQQAWIFSGSVRENILFGKEYEEAKYWRVIKACAMERDMRLFPNGYETLVGEKGVALSGGQKARINLARAVYYDADIVLLDDPLSAVDTHVGRQLFDECVYGLLKDRICVLVTHQLQYLKGATDIICLQDGRCVGQGSYAELSEAGLDVMSLVSALSAGDHDNIISPDIINVPPSSAQFPVPLANGSTRPGYQKISGNVDDAPEGEVLAREPSKEGQHTGTVTWQVYIEYFKAGASPCVRFLIVMLLFGSQAVVMVGEWWLAKWADSEKEKSYLIESYRGTNSTPPPPADLTTHEYIYIYCGMICAGMVTSLVCAMMLYNFFVTASQHLHDNMFSRVLRAPIYFFDTNPVGRVVNRFAKDINQMDDVLPAAFYDFLRVSLNLTSLLGSSMPFLLVGAIPMTVLFGYIRNYYLRTSREVKRLEAINRSPVYSHLSTSLTGLITIRAFQAEQAFIRSYHAYTDFHTGSYFLFHTTQRWLGFRLDIICASFFTLATFTSLFIVEGGLSNVVGLCLTYATQLTGMFQWCIRQSAEVENNMTSVERVIEYSQIDQEVEPSKPLTAPDDWPHTGTITAESLYYSYHQSLPHVLKNVKFSIRNNEKVGIVGRTGAGKSSLLAVLFRLNNPEGLVRIDGLPITDLKLQDLRSAISIIPQDPVLFSGTLRKNLDPFTQFSDDALWNALEEVQLKEAVDELPDGIETELAEGGSNFSVGQRQLVCLARAILSHNKILVIDEATANVDHSTDSLIQETIRNKFHDCTVLTIAHRLNTVMDSDRVMVLDAGRLVEFDEPYVLLLNSQGFFSQLVEQTGEKTAANLRESARQAYELR</sequence>
<dbReference type="PANTHER" id="PTHR24223:SF456">
    <property type="entry name" value="MULTIDRUG RESISTANCE-ASSOCIATED PROTEIN LETHAL(2)03659"/>
    <property type="match status" value="1"/>
</dbReference>
<feature type="transmembrane region" description="Helical" evidence="9">
    <location>
        <begin position="296"/>
        <end position="314"/>
    </location>
</feature>
<feature type="domain" description="ABC transporter" evidence="10">
    <location>
        <begin position="390"/>
        <end position="613"/>
    </location>
</feature>
<feature type="transmembrane region" description="Helical" evidence="9">
    <location>
        <begin position="326"/>
        <end position="345"/>
    </location>
</feature>
<dbReference type="PROSITE" id="PS50929">
    <property type="entry name" value="ABC_TM1F"/>
    <property type="match status" value="2"/>
</dbReference>
<keyword evidence="13" id="KW-1185">Reference proteome</keyword>
<dbReference type="CDD" id="cd03244">
    <property type="entry name" value="ABCC_MRP_domain2"/>
    <property type="match status" value="1"/>
</dbReference>
<dbReference type="PANTHER" id="PTHR24223">
    <property type="entry name" value="ATP-BINDING CASSETTE SUB-FAMILY C"/>
    <property type="match status" value="1"/>
</dbReference>
<dbReference type="HOGENOM" id="CLU_000604_27_3_1"/>
<evidence type="ECO:0000256" key="6">
    <source>
        <dbReference type="ARBA" id="ARBA00022840"/>
    </source>
</evidence>
<feature type="transmembrane region" description="Helical" evidence="9">
    <location>
        <begin position="62"/>
        <end position="79"/>
    </location>
</feature>
<comment type="similarity">
    <text evidence="2">Belongs to the ABC transporter superfamily. ABCC family. Conjugate transporter (TC 3.A.1.208) subfamily.</text>
</comment>
<gene>
    <name evidence="12" type="ORF">NEMVEDRAFT_v1g20166</name>
</gene>
<dbReference type="PROSITE" id="PS50893">
    <property type="entry name" value="ABC_TRANSPORTER_2"/>
    <property type="match status" value="2"/>
</dbReference>
<feature type="domain" description="ABC transmembrane type-1" evidence="11">
    <location>
        <begin position="699"/>
        <end position="992"/>
    </location>
</feature>
<dbReference type="InterPro" id="IPR036640">
    <property type="entry name" value="ABC1_TM_sf"/>
</dbReference>
<evidence type="ECO:0000256" key="5">
    <source>
        <dbReference type="ARBA" id="ARBA00022741"/>
    </source>
</evidence>
<feature type="transmembrane region" description="Helical" evidence="9">
    <location>
        <begin position="109"/>
        <end position="132"/>
    </location>
</feature>